<feature type="domain" description="Major facilitator superfamily (MFS) profile" evidence="7">
    <location>
        <begin position="4"/>
        <end position="383"/>
    </location>
</feature>
<sequence>MPVALYALTVGAFGIGVTEFVIMGLLLQVSGDLGVSIPVAGLLMTGYALGVFVGAPILTIATRGLPRKTTLLVLMAIFTLGNLAAALAPSFAWLMTARIVTALAHGTFFGVGSLVATSLVAPERKASAIAIMFTGLTLATLLGVPFGSWLGLAFGWRSTFWAVTAIGILAFLVLAAFVPADKERVVPGPLAEELKVLARPQVQLGLVMTVLGFGGIFAIFTFIQPILVQLAGFSEAAVSPVLLVFGGGLVVGNLLGGRWADRSLAPALIGTIALMTVAMFASGFAFHSQTGAVIAAFVLGAAAFATVAPLQMWVLQQAGGAGQGLASSLNIAAFNLGNALGAWLGGLVISHGPGLGAIAPVAALVPLAALGLAAVALTLDRKAARTVCA</sequence>
<accession>A0A927E5L4</accession>
<evidence type="ECO:0000313" key="9">
    <source>
        <dbReference type="Proteomes" id="UP000619295"/>
    </source>
</evidence>
<evidence type="ECO:0000256" key="3">
    <source>
        <dbReference type="ARBA" id="ARBA00022692"/>
    </source>
</evidence>
<dbReference type="AlphaFoldDB" id="A0A927E5L4"/>
<feature type="transmembrane region" description="Helical" evidence="6">
    <location>
        <begin position="99"/>
        <end position="121"/>
    </location>
</feature>
<feature type="transmembrane region" description="Helical" evidence="6">
    <location>
        <begin position="267"/>
        <end position="286"/>
    </location>
</feature>
<name>A0A927E5L4_9HYPH</name>
<feature type="transmembrane region" description="Helical" evidence="6">
    <location>
        <begin position="128"/>
        <end position="154"/>
    </location>
</feature>
<dbReference type="Proteomes" id="UP000619295">
    <property type="component" value="Unassembled WGS sequence"/>
</dbReference>
<feature type="transmembrane region" description="Helical" evidence="6">
    <location>
        <begin position="236"/>
        <end position="255"/>
    </location>
</feature>
<feature type="transmembrane region" description="Helical" evidence="6">
    <location>
        <begin position="39"/>
        <end position="59"/>
    </location>
</feature>
<dbReference type="InterPro" id="IPR001958">
    <property type="entry name" value="Tet-R_TetA/multi-R_MdtG-like"/>
</dbReference>
<dbReference type="PANTHER" id="PTHR43124">
    <property type="entry name" value="PURINE EFFLUX PUMP PBUE"/>
    <property type="match status" value="1"/>
</dbReference>
<evidence type="ECO:0000259" key="7">
    <source>
        <dbReference type="PROSITE" id="PS50850"/>
    </source>
</evidence>
<dbReference type="PROSITE" id="PS50850">
    <property type="entry name" value="MFS"/>
    <property type="match status" value="1"/>
</dbReference>
<dbReference type="InterPro" id="IPR050189">
    <property type="entry name" value="MFS_Efflux_Transporters"/>
</dbReference>
<comment type="caution">
    <text evidence="8">The sequence shown here is derived from an EMBL/GenBank/DDBJ whole genome shotgun (WGS) entry which is preliminary data.</text>
</comment>
<dbReference type="GO" id="GO:0005886">
    <property type="term" value="C:plasma membrane"/>
    <property type="evidence" value="ECO:0007669"/>
    <property type="project" value="UniProtKB-SubCell"/>
</dbReference>
<feature type="transmembrane region" description="Helical" evidence="6">
    <location>
        <begin position="292"/>
        <end position="315"/>
    </location>
</feature>
<comment type="subcellular location">
    <subcellularLocation>
        <location evidence="1">Cell membrane</location>
        <topology evidence="1">Multi-pass membrane protein</topology>
    </subcellularLocation>
</comment>
<feature type="transmembrane region" description="Helical" evidence="6">
    <location>
        <begin position="71"/>
        <end position="93"/>
    </location>
</feature>
<dbReference type="Pfam" id="PF07690">
    <property type="entry name" value="MFS_1"/>
    <property type="match status" value="1"/>
</dbReference>
<keyword evidence="4 6" id="KW-1133">Transmembrane helix</keyword>
<evidence type="ECO:0000256" key="4">
    <source>
        <dbReference type="ARBA" id="ARBA00022989"/>
    </source>
</evidence>
<proteinExistence type="predicted"/>
<keyword evidence="5 6" id="KW-0472">Membrane</keyword>
<dbReference type="PANTHER" id="PTHR43124:SF8">
    <property type="entry name" value="INNER MEMBRANE TRANSPORT PROTEIN YDHP"/>
    <property type="match status" value="1"/>
</dbReference>
<feature type="transmembrane region" description="Helical" evidence="6">
    <location>
        <begin position="327"/>
        <end position="349"/>
    </location>
</feature>
<dbReference type="SUPFAM" id="SSF103473">
    <property type="entry name" value="MFS general substrate transporter"/>
    <property type="match status" value="1"/>
</dbReference>
<evidence type="ECO:0000256" key="1">
    <source>
        <dbReference type="ARBA" id="ARBA00004651"/>
    </source>
</evidence>
<keyword evidence="2" id="KW-1003">Cell membrane</keyword>
<organism evidence="8 9">
    <name type="scientific">Bosea spartocytisi</name>
    <dbReference type="NCBI Taxonomy" id="2773451"/>
    <lineage>
        <taxon>Bacteria</taxon>
        <taxon>Pseudomonadati</taxon>
        <taxon>Pseudomonadota</taxon>
        <taxon>Alphaproteobacteria</taxon>
        <taxon>Hyphomicrobiales</taxon>
        <taxon>Boseaceae</taxon>
        <taxon>Bosea</taxon>
    </lineage>
</organism>
<protein>
    <submittedName>
        <fullName evidence="8">MFS transporter</fullName>
    </submittedName>
</protein>
<evidence type="ECO:0000256" key="2">
    <source>
        <dbReference type="ARBA" id="ARBA00022475"/>
    </source>
</evidence>
<gene>
    <name evidence="8" type="ORF">IED13_05840</name>
</gene>
<dbReference type="CDD" id="cd17324">
    <property type="entry name" value="MFS_NepI_like"/>
    <property type="match status" value="1"/>
</dbReference>
<reference evidence="8" key="1">
    <citation type="submission" date="2020-09" db="EMBL/GenBank/DDBJ databases">
        <title>Bosea spartocytisi sp. nov. a root nodule endophyte of Spartocytisus supranubius in the high mountain ecosystem fo the Teide National Park (Canary Islands, Spain).</title>
        <authorList>
            <person name="Pulido-Suarez L."/>
            <person name="Peix A."/>
            <person name="Igual J.M."/>
            <person name="Socas-Perez N."/>
            <person name="Velazquez E."/>
            <person name="Flores-Felix J.D."/>
            <person name="Leon-Barrios M."/>
        </authorList>
    </citation>
    <scope>NUCLEOTIDE SEQUENCE</scope>
    <source>
        <strain evidence="8">SSUT16</strain>
    </source>
</reference>
<evidence type="ECO:0000256" key="5">
    <source>
        <dbReference type="ARBA" id="ARBA00023136"/>
    </source>
</evidence>
<dbReference type="Gene3D" id="1.20.1250.20">
    <property type="entry name" value="MFS general substrate transporter like domains"/>
    <property type="match status" value="1"/>
</dbReference>
<feature type="transmembrane region" description="Helical" evidence="6">
    <location>
        <begin position="160"/>
        <end position="180"/>
    </location>
</feature>
<dbReference type="PRINTS" id="PR01035">
    <property type="entry name" value="TCRTETA"/>
</dbReference>
<dbReference type="EMBL" id="JACXWY010000003">
    <property type="protein sequence ID" value="MBD3845208.1"/>
    <property type="molecule type" value="Genomic_DNA"/>
</dbReference>
<feature type="transmembrane region" description="Helical" evidence="6">
    <location>
        <begin position="355"/>
        <end position="379"/>
    </location>
</feature>
<feature type="transmembrane region" description="Helical" evidence="6">
    <location>
        <begin position="5"/>
        <end position="27"/>
    </location>
</feature>
<evidence type="ECO:0000256" key="6">
    <source>
        <dbReference type="SAM" id="Phobius"/>
    </source>
</evidence>
<dbReference type="GO" id="GO:0022857">
    <property type="term" value="F:transmembrane transporter activity"/>
    <property type="evidence" value="ECO:0007669"/>
    <property type="project" value="InterPro"/>
</dbReference>
<feature type="transmembrane region" description="Helical" evidence="6">
    <location>
        <begin position="201"/>
        <end position="224"/>
    </location>
</feature>
<dbReference type="InterPro" id="IPR036259">
    <property type="entry name" value="MFS_trans_sf"/>
</dbReference>
<dbReference type="InterPro" id="IPR011701">
    <property type="entry name" value="MFS"/>
</dbReference>
<evidence type="ECO:0000313" key="8">
    <source>
        <dbReference type="EMBL" id="MBD3845208.1"/>
    </source>
</evidence>
<keyword evidence="9" id="KW-1185">Reference proteome</keyword>
<dbReference type="RefSeq" id="WP_133565881.1">
    <property type="nucleotide sequence ID" value="NZ_JACXWY010000003.1"/>
</dbReference>
<dbReference type="InterPro" id="IPR020846">
    <property type="entry name" value="MFS_dom"/>
</dbReference>
<keyword evidence="3 6" id="KW-0812">Transmembrane</keyword>